<dbReference type="AlphaFoldDB" id="A0AA38XKD1"/>
<dbReference type="Gene3D" id="1.20.58.520">
    <property type="entry name" value="Amidohydrolase"/>
    <property type="match status" value="1"/>
</dbReference>
<dbReference type="InterPro" id="IPR051781">
    <property type="entry name" value="Metallo-dep_Hydrolase"/>
</dbReference>
<evidence type="ECO:0000256" key="1">
    <source>
        <dbReference type="SAM" id="SignalP"/>
    </source>
</evidence>
<accession>A0AA38XKD1</accession>
<gene>
    <name evidence="3" type="ORF">H2200_001176</name>
</gene>
<reference evidence="3" key="1">
    <citation type="submission" date="2022-10" db="EMBL/GenBank/DDBJ databases">
        <title>Culturing micro-colonial fungi from biological soil crusts in the Mojave desert and describing Neophaeococcomyces mojavensis, and introducing the new genera and species Taxawa tesnikishii.</title>
        <authorList>
            <person name="Kurbessoian T."/>
            <person name="Stajich J.E."/>
        </authorList>
    </citation>
    <scope>NUCLEOTIDE SEQUENCE</scope>
    <source>
        <strain evidence="3">TK_41</strain>
    </source>
</reference>
<comment type="caution">
    <text evidence="3">The sequence shown here is derived from an EMBL/GenBank/DDBJ whole genome shotgun (WGS) entry which is preliminary data.</text>
</comment>
<evidence type="ECO:0000313" key="4">
    <source>
        <dbReference type="Proteomes" id="UP001172673"/>
    </source>
</evidence>
<dbReference type="Proteomes" id="UP001172673">
    <property type="component" value="Unassembled WGS sequence"/>
</dbReference>
<organism evidence="3 4">
    <name type="scientific">Cladophialophora chaetospira</name>
    <dbReference type="NCBI Taxonomy" id="386627"/>
    <lineage>
        <taxon>Eukaryota</taxon>
        <taxon>Fungi</taxon>
        <taxon>Dikarya</taxon>
        <taxon>Ascomycota</taxon>
        <taxon>Pezizomycotina</taxon>
        <taxon>Eurotiomycetes</taxon>
        <taxon>Chaetothyriomycetidae</taxon>
        <taxon>Chaetothyriales</taxon>
        <taxon>Herpotrichiellaceae</taxon>
        <taxon>Cladophialophora</taxon>
    </lineage>
</organism>
<evidence type="ECO:0000259" key="2">
    <source>
        <dbReference type="Pfam" id="PF01979"/>
    </source>
</evidence>
<dbReference type="Gene3D" id="3.40.50.10910">
    <property type="entry name" value="Amidohydrolase"/>
    <property type="match status" value="1"/>
</dbReference>
<keyword evidence="1" id="KW-0732">Signal</keyword>
<dbReference type="Gene3D" id="3.30.110.90">
    <property type="entry name" value="Amidohydrolase"/>
    <property type="match status" value="1"/>
</dbReference>
<dbReference type="Pfam" id="PF01979">
    <property type="entry name" value="Amidohydro_1"/>
    <property type="match status" value="1"/>
</dbReference>
<feature type="chain" id="PRO_5041237591" description="Amidohydrolase-related domain-containing protein" evidence="1">
    <location>
        <begin position="19"/>
        <end position="379"/>
    </location>
</feature>
<dbReference type="InterPro" id="IPR032466">
    <property type="entry name" value="Metal_Hydrolase"/>
</dbReference>
<sequence length="379" mass="39521">MLLSSALITLWALTTTACDLPAHIQRRADKTAITNVHVYDGTQFSTDLKTVVIVGGLISSAAVTDAPTVDGQGGYLAPGFIDSHCHLTSCSFLTPLRQYGITTGLDMGTFPYSSLKACRANGATDVRGPGPAATVNGSAISGLPGYPTSDFIPNSSAAAKFVAKRVVDGVDYIKVFLDPAGPDAQTLSALVSAAHIAGKLVIAHATTVADYQKATAAKVDILTHVPVDAPLDAATVNAIKSNGQRVVPTLFMMKSILTNTGAPPNFYVQNAQESLSRMYKAGIPVATGTDANNNPFIPANPPFGESLHEEFELLVQAGVSTKDVINGATSIAASTFRINDRGAIKLGQRADLVLLGANPLTDITNSRSIKKVWVQGVSS</sequence>
<dbReference type="InterPro" id="IPR011059">
    <property type="entry name" value="Metal-dep_hydrolase_composite"/>
</dbReference>
<name>A0AA38XKD1_9EURO</name>
<dbReference type="Gene3D" id="2.30.40.10">
    <property type="entry name" value="Urease, subunit C, domain 1"/>
    <property type="match status" value="1"/>
</dbReference>
<evidence type="ECO:0000313" key="3">
    <source>
        <dbReference type="EMBL" id="KAJ9615102.1"/>
    </source>
</evidence>
<dbReference type="InterPro" id="IPR006680">
    <property type="entry name" value="Amidohydro-rel"/>
</dbReference>
<proteinExistence type="predicted"/>
<dbReference type="GO" id="GO:0016810">
    <property type="term" value="F:hydrolase activity, acting on carbon-nitrogen (but not peptide) bonds"/>
    <property type="evidence" value="ECO:0007669"/>
    <property type="project" value="InterPro"/>
</dbReference>
<feature type="signal peptide" evidence="1">
    <location>
        <begin position="1"/>
        <end position="18"/>
    </location>
</feature>
<protein>
    <recommendedName>
        <fullName evidence="2">Amidohydrolase-related domain-containing protein</fullName>
    </recommendedName>
</protein>
<dbReference type="SUPFAM" id="SSF51338">
    <property type="entry name" value="Composite domain of metallo-dependent hydrolases"/>
    <property type="match status" value="1"/>
</dbReference>
<keyword evidence="4" id="KW-1185">Reference proteome</keyword>
<dbReference type="PANTHER" id="PTHR43135">
    <property type="entry name" value="ALPHA-D-RIBOSE 1-METHYLPHOSPHONATE 5-TRIPHOSPHATE DIPHOSPHATASE"/>
    <property type="match status" value="1"/>
</dbReference>
<feature type="domain" description="Amidohydrolase-related" evidence="2">
    <location>
        <begin position="75"/>
        <end position="376"/>
    </location>
</feature>
<dbReference type="SUPFAM" id="SSF51556">
    <property type="entry name" value="Metallo-dependent hydrolases"/>
    <property type="match status" value="1"/>
</dbReference>
<dbReference type="PANTHER" id="PTHR43135:SF3">
    <property type="entry name" value="ALPHA-D-RIBOSE 1-METHYLPHOSPHONATE 5-TRIPHOSPHATE DIPHOSPHATASE"/>
    <property type="match status" value="1"/>
</dbReference>
<dbReference type="EMBL" id="JAPDRK010000002">
    <property type="protein sequence ID" value="KAJ9615102.1"/>
    <property type="molecule type" value="Genomic_DNA"/>
</dbReference>